<protein>
    <submittedName>
        <fullName evidence="2">Uncharacterized protein</fullName>
    </submittedName>
</protein>
<sequence length="67" mass="7358">MSRVLLMVSGAVVLVLGVALMFFWHQRVVELTGSERLISGLGLRAVEAAVLYGGTWLCVRGWNGRRV</sequence>
<keyword evidence="1" id="KW-1133">Transmembrane helix</keyword>
<evidence type="ECO:0000313" key="2">
    <source>
        <dbReference type="EMBL" id="GAA0427151.1"/>
    </source>
</evidence>
<gene>
    <name evidence="2" type="ORF">GCM10010357_55860</name>
</gene>
<comment type="caution">
    <text evidence="2">The sequence shown here is derived from an EMBL/GenBank/DDBJ whole genome shotgun (WGS) entry which is preliminary data.</text>
</comment>
<dbReference type="EMBL" id="BAAABX010000058">
    <property type="protein sequence ID" value="GAA0427151.1"/>
    <property type="molecule type" value="Genomic_DNA"/>
</dbReference>
<dbReference type="RefSeq" id="WP_344030145.1">
    <property type="nucleotide sequence ID" value="NZ_BAAABX010000058.1"/>
</dbReference>
<name>A0ABP3IUB3_9ACTN</name>
<evidence type="ECO:0000313" key="3">
    <source>
        <dbReference type="Proteomes" id="UP001500879"/>
    </source>
</evidence>
<feature type="transmembrane region" description="Helical" evidence="1">
    <location>
        <begin position="5"/>
        <end position="25"/>
    </location>
</feature>
<dbReference type="Proteomes" id="UP001500879">
    <property type="component" value="Unassembled WGS sequence"/>
</dbReference>
<organism evidence="2 3">
    <name type="scientific">Streptomyces luteireticuli</name>
    <dbReference type="NCBI Taxonomy" id="173858"/>
    <lineage>
        <taxon>Bacteria</taxon>
        <taxon>Bacillati</taxon>
        <taxon>Actinomycetota</taxon>
        <taxon>Actinomycetes</taxon>
        <taxon>Kitasatosporales</taxon>
        <taxon>Streptomycetaceae</taxon>
        <taxon>Streptomyces</taxon>
    </lineage>
</organism>
<keyword evidence="1" id="KW-0812">Transmembrane</keyword>
<proteinExistence type="predicted"/>
<keyword evidence="3" id="KW-1185">Reference proteome</keyword>
<accession>A0ABP3IUB3</accession>
<feature type="transmembrane region" description="Helical" evidence="1">
    <location>
        <begin position="37"/>
        <end position="59"/>
    </location>
</feature>
<reference evidence="3" key="1">
    <citation type="journal article" date="2019" name="Int. J. Syst. Evol. Microbiol.">
        <title>The Global Catalogue of Microorganisms (GCM) 10K type strain sequencing project: providing services to taxonomists for standard genome sequencing and annotation.</title>
        <authorList>
            <consortium name="The Broad Institute Genomics Platform"/>
            <consortium name="The Broad Institute Genome Sequencing Center for Infectious Disease"/>
            <person name="Wu L."/>
            <person name="Ma J."/>
        </authorList>
    </citation>
    <scope>NUCLEOTIDE SEQUENCE [LARGE SCALE GENOMIC DNA]</scope>
    <source>
        <strain evidence="3">JCM 4788</strain>
    </source>
</reference>
<keyword evidence="1" id="KW-0472">Membrane</keyword>
<evidence type="ECO:0000256" key="1">
    <source>
        <dbReference type="SAM" id="Phobius"/>
    </source>
</evidence>